<evidence type="ECO:0000259" key="14">
    <source>
        <dbReference type="Pfam" id="PF08245"/>
    </source>
</evidence>
<dbReference type="PANTHER" id="PTHR43024">
    <property type="entry name" value="UDP-N-ACETYLMURAMOYL-TRIPEPTIDE--D-ALANYL-D-ALANINE LIGASE"/>
    <property type="match status" value="1"/>
</dbReference>
<dbReference type="RefSeq" id="WP_400883471.1">
    <property type="nucleotide sequence ID" value="NZ_JBIWXY010000003.1"/>
</dbReference>
<sequence length="454" mass="47555">MMYLSEIAKATGGTLLGEDVLIQSVGTDSRKLEAGQLFVALKGEHFDGHDYACDVLKQGAAAVLLSHEVDALPAVLVDDTRLALGCLAAYWRQKFSIPVVAITGSNGKTSVKEMLAAILRVAAGSENAVLATQGNLNNDLGLPLTLLRLRETHRYAVVEMGMNHAGEISYLTKIGCPDVALINNATSAHLGGLGSVEGVAKAKGEIFEGLVADGTAVINVDDAFAGFWQTLAAEHKVLTFGLNAGADVSAEYSLEADGSKLHLSTPVGEQSFRLPVPGLHNIRNALAATAAALSVGASLDAIAMGLNGFGGVKGRLQRKPGQQGALIIDDTYNANPASMRAAIDVLAHQSGKRLLVMGDMGELGENEQALHAELGIYAKAAGLDGLYALGALAEQAVQAYGSGASHYDTVESLTTALLPELTPDTTVLVKGSRFMRMERVVDLLQEQKENHHVA</sequence>
<gene>
    <name evidence="10 15" type="primary">murF</name>
    <name evidence="15" type="ORF">ACIKP9_12470</name>
</gene>
<dbReference type="InterPro" id="IPR013221">
    <property type="entry name" value="Mur_ligase_cen"/>
</dbReference>
<evidence type="ECO:0000256" key="7">
    <source>
        <dbReference type="ARBA" id="ARBA00022984"/>
    </source>
</evidence>
<feature type="binding site" evidence="10">
    <location>
        <begin position="104"/>
        <end position="110"/>
    </location>
    <ligand>
        <name>ATP</name>
        <dbReference type="ChEBI" id="CHEBI:30616"/>
    </ligand>
</feature>
<comment type="subcellular location">
    <subcellularLocation>
        <location evidence="10 11">Cytoplasm</location>
    </subcellularLocation>
</comment>
<evidence type="ECO:0000256" key="4">
    <source>
        <dbReference type="ARBA" id="ARBA00022741"/>
    </source>
</evidence>
<dbReference type="InterPro" id="IPR035911">
    <property type="entry name" value="MurE/MurF_N"/>
</dbReference>
<dbReference type="InterPro" id="IPR004101">
    <property type="entry name" value="Mur_ligase_C"/>
</dbReference>
<evidence type="ECO:0000256" key="11">
    <source>
        <dbReference type="RuleBase" id="RU004136"/>
    </source>
</evidence>
<dbReference type="NCBIfam" id="TIGR01143">
    <property type="entry name" value="murF"/>
    <property type="match status" value="1"/>
</dbReference>
<dbReference type="Gene3D" id="3.90.190.20">
    <property type="entry name" value="Mur ligase, C-terminal domain"/>
    <property type="match status" value="1"/>
</dbReference>
<keyword evidence="6 10" id="KW-0133">Cell shape</keyword>
<comment type="function">
    <text evidence="10 11">Involved in cell wall formation. Catalyzes the final step in the synthesis of UDP-N-acetylmuramoyl-pentapeptide, the precursor of murein.</text>
</comment>
<evidence type="ECO:0000256" key="1">
    <source>
        <dbReference type="ARBA" id="ARBA00022490"/>
    </source>
</evidence>
<evidence type="ECO:0000256" key="5">
    <source>
        <dbReference type="ARBA" id="ARBA00022840"/>
    </source>
</evidence>
<dbReference type="SUPFAM" id="SSF53244">
    <property type="entry name" value="MurD-like peptide ligases, peptide-binding domain"/>
    <property type="match status" value="1"/>
</dbReference>
<dbReference type="InterPro" id="IPR005863">
    <property type="entry name" value="UDP-N-AcMur_synth"/>
</dbReference>
<comment type="similarity">
    <text evidence="10">Belongs to the MurCDEF family. MurF subfamily.</text>
</comment>
<evidence type="ECO:0000256" key="8">
    <source>
        <dbReference type="ARBA" id="ARBA00023306"/>
    </source>
</evidence>
<dbReference type="Pfam" id="PF08245">
    <property type="entry name" value="Mur_ligase_M"/>
    <property type="match status" value="1"/>
</dbReference>
<dbReference type="HAMAP" id="MF_02019">
    <property type="entry name" value="MurF"/>
    <property type="match status" value="1"/>
</dbReference>
<keyword evidence="2 10" id="KW-0436">Ligase</keyword>
<keyword evidence="9 10" id="KW-0961">Cell wall biogenesis/degradation</keyword>
<keyword evidence="16" id="KW-1185">Reference proteome</keyword>
<dbReference type="Proteomes" id="UP001617669">
    <property type="component" value="Unassembled WGS sequence"/>
</dbReference>
<reference evidence="15 16" key="1">
    <citation type="submission" date="2024-11" db="EMBL/GenBank/DDBJ databases">
        <authorList>
            <person name="Kaparullina E.N."/>
            <person name="Delegan Y.A."/>
            <person name="Doronina N.V."/>
        </authorList>
    </citation>
    <scope>NUCLEOTIDE SEQUENCE [LARGE SCALE GENOMIC DNA]</scope>
    <source>
        <strain evidence="15 16">7sh_L</strain>
    </source>
</reference>
<dbReference type="EC" id="6.3.2.10" evidence="10 11"/>
<proteinExistence type="inferred from homology"/>
<keyword evidence="5 10" id="KW-0067">ATP-binding</keyword>
<evidence type="ECO:0000256" key="9">
    <source>
        <dbReference type="ARBA" id="ARBA00023316"/>
    </source>
</evidence>
<organism evidence="15 16">
    <name type="scientific">Methylobacillus methanolivorans</name>
    <dbReference type="NCBI Taxonomy" id="1848927"/>
    <lineage>
        <taxon>Bacteria</taxon>
        <taxon>Pseudomonadati</taxon>
        <taxon>Pseudomonadota</taxon>
        <taxon>Betaproteobacteria</taxon>
        <taxon>Nitrosomonadales</taxon>
        <taxon>Methylophilaceae</taxon>
        <taxon>Methylobacillus</taxon>
    </lineage>
</organism>
<keyword evidence="1 10" id="KW-0963">Cytoplasm</keyword>
<keyword evidence="3 10" id="KW-0132">Cell division</keyword>
<dbReference type="SUPFAM" id="SSF63418">
    <property type="entry name" value="MurE/MurF N-terminal domain"/>
    <property type="match status" value="1"/>
</dbReference>
<dbReference type="Gene3D" id="3.40.1190.10">
    <property type="entry name" value="Mur-like, catalytic domain"/>
    <property type="match status" value="1"/>
</dbReference>
<feature type="domain" description="Mur ligase central" evidence="14">
    <location>
        <begin position="102"/>
        <end position="292"/>
    </location>
</feature>
<dbReference type="Gene3D" id="3.40.1390.10">
    <property type="entry name" value="MurE/MurF, N-terminal domain"/>
    <property type="match status" value="1"/>
</dbReference>
<comment type="caution">
    <text evidence="15">The sequence shown here is derived from an EMBL/GenBank/DDBJ whole genome shotgun (WGS) entry which is preliminary data.</text>
</comment>
<evidence type="ECO:0000256" key="2">
    <source>
        <dbReference type="ARBA" id="ARBA00022598"/>
    </source>
</evidence>
<comment type="catalytic activity">
    <reaction evidence="10 11">
        <text>D-alanyl-D-alanine + UDP-N-acetyl-alpha-D-muramoyl-L-alanyl-gamma-D-glutamyl-meso-2,6-diaminopimelate + ATP = UDP-N-acetyl-alpha-D-muramoyl-L-alanyl-gamma-D-glutamyl-meso-2,6-diaminopimeloyl-D-alanyl-D-alanine + ADP + phosphate + H(+)</text>
        <dbReference type="Rhea" id="RHEA:28374"/>
        <dbReference type="ChEBI" id="CHEBI:15378"/>
        <dbReference type="ChEBI" id="CHEBI:30616"/>
        <dbReference type="ChEBI" id="CHEBI:43474"/>
        <dbReference type="ChEBI" id="CHEBI:57822"/>
        <dbReference type="ChEBI" id="CHEBI:61386"/>
        <dbReference type="ChEBI" id="CHEBI:83905"/>
        <dbReference type="ChEBI" id="CHEBI:456216"/>
        <dbReference type="EC" id="6.3.2.10"/>
    </reaction>
</comment>
<dbReference type="InterPro" id="IPR000713">
    <property type="entry name" value="Mur_ligase_N"/>
</dbReference>
<comment type="pathway">
    <text evidence="10 11">Cell wall biogenesis; peptidoglycan biosynthesis.</text>
</comment>
<dbReference type="EMBL" id="JBIWXY010000003">
    <property type="protein sequence ID" value="MFJ5447047.1"/>
    <property type="molecule type" value="Genomic_DNA"/>
</dbReference>
<keyword evidence="8 10" id="KW-0131">Cell cycle</keyword>
<dbReference type="Pfam" id="PF01225">
    <property type="entry name" value="Mur_ligase"/>
    <property type="match status" value="1"/>
</dbReference>
<evidence type="ECO:0000256" key="3">
    <source>
        <dbReference type="ARBA" id="ARBA00022618"/>
    </source>
</evidence>
<accession>A0ABW8GNQ5</accession>
<protein>
    <recommendedName>
        <fullName evidence="10 11">UDP-N-acetylmuramoyl-tripeptide--D-alanyl-D-alanine ligase</fullName>
        <ecNumber evidence="10 11">6.3.2.10</ecNumber>
    </recommendedName>
    <alternativeName>
        <fullName evidence="10">D-alanyl-D-alanine-adding enzyme</fullName>
    </alternativeName>
</protein>
<dbReference type="InterPro" id="IPR036615">
    <property type="entry name" value="Mur_ligase_C_dom_sf"/>
</dbReference>
<keyword evidence="7 10" id="KW-0573">Peptidoglycan synthesis</keyword>
<evidence type="ECO:0000256" key="6">
    <source>
        <dbReference type="ARBA" id="ARBA00022960"/>
    </source>
</evidence>
<evidence type="ECO:0000259" key="13">
    <source>
        <dbReference type="Pfam" id="PF02875"/>
    </source>
</evidence>
<dbReference type="InterPro" id="IPR036565">
    <property type="entry name" value="Mur-like_cat_sf"/>
</dbReference>
<keyword evidence="4 10" id="KW-0547">Nucleotide-binding</keyword>
<evidence type="ECO:0000313" key="15">
    <source>
        <dbReference type="EMBL" id="MFJ5447047.1"/>
    </source>
</evidence>
<dbReference type="Pfam" id="PF02875">
    <property type="entry name" value="Mur_ligase_C"/>
    <property type="match status" value="1"/>
</dbReference>
<dbReference type="GO" id="GO:0047480">
    <property type="term" value="F:UDP-N-acetylmuramoyl-tripeptide-D-alanyl-D-alanine ligase activity"/>
    <property type="evidence" value="ECO:0007669"/>
    <property type="project" value="UniProtKB-EC"/>
</dbReference>
<feature type="domain" description="Mur ligase N-terminal catalytic" evidence="12">
    <location>
        <begin position="22"/>
        <end position="69"/>
    </location>
</feature>
<dbReference type="SUPFAM" id="SSF53623">
    <property type="entry name" value="MurD-like peptide ligases, catalytic domain"/>
    <property type="match status" value="1"/>
</dbReference>
<evidence type="ECO:0000259" key="12">
    <source>
        <dbReference type="Pfam" id="PF01225"/>
    </source>
</evidence>
<dbReference type="InterPro" id="IPR051046">
    <property type="entry name" value="MurCDEF_CellWall_CoF430Synth"/>
</dbReference>
<evidence type="ECO:0000256" key="10">
    <source>
        <dbReference type="HAMAP-Rule" id="MF_02019"/>
    </source>
</evidence>
<dbReference type="PANTHER" id="PTHR43024:SF1">
    <property type="entry name" value="UDP-N-ACETYLMURAMOYL-TRIPEPTIDE--D-ALANYL-D-ALANINE LIGASE"/>
    <property type="match status" value="1"/>
</dbReference>
<evidence type="ECO:0000313" key="16">
    <source>
        <dbReference type="Proteomes" id="UP001617669"/>
    </source>
</evidence>
<feature type="domain" description="Mur ligase C-terminal" evidence="13">
    <location>
        <begin position="314"/>
        <end position="433"/>
    </location>
</feature>
<name>A0ABW8GNQ5_9PROT</name>